<protein>
    <submittedName>
        <fullName evidence="2">Uncharacterized protein</fullName>
    </submittedName>
</protein>
<organism evidence="2">
    <name type="scientific">Eutreptiella gymnastica</name>
    <dbReference type="NCBI Taxonomy" id="73025"/>
    <lineage>
        <taxon>Eukaryota</taxon>
        <taxon>Discoba</taxon>
        <taxon>Euglenozoa</taxon>
        <taxon>Euglenida</taxon>
        <taxon>Spirocuta</taxon>
        <taxon>Euglenophyceae</taxon>
        <taxon>Eutreptiales</taxon>
        <taxon>Eutreptiaceae</taxon>
        <taxon>Eutreptiella</taxon>
    </lineage>
</organism>
<evidence type="ECO:0000256" key="1">
    <source>
        <dbReference type="SAM" id="MobiDB-lite"/>
    </source>
</evidence>
<accession>A0A7S1N1F2</accession>
<sequence>MPAPKGVLPGTPREAQDTVSPALLLARAPRSSQPVTVQPSRLAPVAEAEVTLGWRQDQDESDKRTVHGCLATLSTVSSADTGCVAVGQASGALSSGHACGRTLPQLALGPLCQALTSLAFGRSNLQAHLWIQPLGPPASSTSRSTSDPS</sequence>
<evidence type="ECO:0000313" key="2">
    <source>
        <dbReference type="EMBL" id="CAD8990076.1"/>
    </source>
</evidence>
<gene>
    <name evidence="2" type="ORF">EGYM00392_LOCUS1118</name>
</gene>
<proteinExistence type="predicted"/>
<reference evidence="2" key="1">
    <citation type="submission" date="2021-01" db="EMBL/GenBank/DDBJ databases">
        <authorList>
            <person name="Corre E."/>
            <person name="Pelletier E."/>
            <person name="Niang G."/>
            <person name="Scheremetjew M."/>
            <person name="Finn R."/>
            <person name="Kale V."/>
            <person name="Holt S."/>
            <person name="Cochrane G."/>
            <person name="Meng A."/>
            <person name="Brown T."/>
            <person name="Cohen L."/>
        </authorList>
    </citation>
    <scope>NUCLEOTIDE SEQUENCE</scope>
    <source>
        <strain evidence="2">NIES-381</strain>
    </source>
</reference>
<dbReference type="AlphaFoldDB" id="A0A7S1N1F2"/>
<name>A0A7S1N1F2_9EUGL</name>
<dbReference type="EMBL" id="HBGA01003264">
    <property type="protein sequence ID" value="CAD8990076.1"/>
    <property type="molecule type" value="Transcribed_RNA"/>
</dbReference>
<feature type="region of interest" description="Disordered" evidence="1">
    <location>
        <begin position="1"/>
        <end position="20"/>
    </location>
</feature>